<feature type="region of interest" description="Disordered" evidence="1">
    <location>
        <begin position="72"/>
        <end position="95"/>
    </location>
</feature>
<dbReference type="Proteomes" id="UP001291623">
    <property type="component" value="Unassembled WGS sequence"/>
</dbReference>
<keyword evidence="3" id="KW-1185">Reference proteome</keyword>
<organism evidence="2 3">
    <name type="scientific">Anisodus tanguticus</name>
    <dbReference type="NCBI Taxonomy" id="243964"/>
    <lineage>
        <taxon>Eukaryota</taxon>
        <taxon>Viridiplantae</taxon>
        <taxon>Streptophyta</taxon>
        <taxon>Embryophyta</taxon>
        <taxon>Tracheophyta</taxon>
        <taxon>Spermatophyta</taxon>
        <taxon>Magnoliopsida</taxon>
        <taxon>eudicotyledons</taxon>
        <taxon>Gunneridae</taxon>
        <taxon>Pentapetalae</taxon>
        <taxon>asterids</taxon>
        <taxon>lamiids</taxon>
        <taxon>Solanales</taxon>
        <taxon>Solanaceae</taxon>
        <taxon>Solanoideae</taxon>
        <taxon>Hyoscyameae</taxon>
        <taxon>Anisodus</taxon>
    </lineage>
</organism>
<evidence type="ECO:0000256" key="1">
    <source>
        <dbReference type="SAM" id="MobiDB-lite"/>
    </source>
</evidence>
<proteinExistence type="predicted"/>
<reference evidence="2" key="1">
    <citation type="submission" date="2023-12" db="EMBL/GenBank/DDBJ databases">
        <title>Genome assembly of Anisodus tanguticus.</title>
        <authorList>
            <person name="Wang Y.-J."/>
        </authorList>
    </citation>
    <scope>NUCLEOTIDE SEQUENCE</scope>
    <source>
        <strain evidence="2">KB-2021</strain>
        <tissue evidence="2">Leaf</tissue>
    </source>
</reference>
<sequence>MKALLPYKILIPYFLEKSKFNSKRGIGKSQSDALKINLIDNLPQQANREILKLWRRTFLKSLIAINRIGNDESHSERRFPHNRCQEGARRDVRDG</sequence>
<gene>
    <name evidence="2" type="ORF">RND71_017002</name>
</gene>
<evidence type="ECO:0000313" key="3">
    <source>
        <dbReference type="Proteomes" id="UP001291623"/>
    </source>
</evidence>
<comment type="caution">
    <text evidence="2">The sequence shown here is derived from an EMBL/GenBank/DDBJ whole genome shotgun (WGS) entry which is preliminary data.</text>
</comment>
<protein>
    <submittedName>
        <fullName evidence="2">Uncharacterized protein</fullName>
    </submittedName>
</protein>
<accession>A0AAE1S3B3</accession>
<dbReference type="EMBL" id="JAVYJV010000009">
    <property type="protein sequence ID" value="KAK4361761.1"/>
    <property type="molecule type" value="Genomic_DNA"/>
</dbReference>
<name>A0AAE1S3B3_9SOLA</name>
<evidence type="ECO:0000313" key="2">
    <source>
        <dbReference type="EMBL" id="KAK4361761.1"/>
    </source>
</evidence>
<dbReference type="AlphaFoldDB" id="A0AAE1S3B3"/>